<evidence type="ECO:0000313" key="1">
    <source>
        <dbReference type="EMBL" id="MCO1656696.1"/>
    </source>
</evidence>
<evidence type="ECO:0000313" key="2">
    <source>
        <dbReference type="Proteomes" id="UP001165283"/>
    </source>
</evidence>
<comment type="caution">
    <text evidence="1">The sequence shown here is derived from an EMBL/GenBank/DDBJ whole genome shotgun (WGS) entry which is preliminary data.</text>
</comment>
<gene>
    <name evidence="1" type="ORF">KDL28_16680</name>
</gene>
<accession>A0ABT1A114</accession>
<organism evidence="1 2">
    <name type="scientific">Pseudonocardia humida</name>
    <dbReference type="NCBI Taxonomy" id="2800819"/>
    <lineage>
        <taxon>Bacteria</taxon>
        <taxon>Bacillati</taxon>
        <taxon>Actinomycetota</taxon>
        <taxon>Actinomycetes</taxon>
        <taxon>Pseudonocardiales</taxon>
        <taxon>Pseudonocardiaceae</taxon>
        <taxon>Pseudonocardia</taxon>
    </lineage>
</organism>
<protein>
    <submittedName>
        <fullName evidence="1">Uncharacterized protein</fullName>
    </submittedName>
</protein>
<keyword evidence="2" id="KW-1185">Reference proteome</keyword>
<dbReference type="EMBL" id="JAGSOV010000036">
    <property type="protein sequence ID" value="MCO1656696.1"/>
    <property type="molecule type" value="Genomic_DNA"/>
</dbReference>
<dbReference type="Proteomes" id="UP001165283">
    <property type="component" value="Unassembled WGS sequence"/>
</dbReference>
<sequence length="176" mass="18879">MFRRLAGRDGLPEGFAGALDPDERVLGVATLQGGDRHLVATSVGLWLPTDDGARRLGWHMVSKATWKSGAFVLVEAVEAEEIDGAVLLTDRPPVRWRIAQPGRLPEVVRARVEGSIRSRHHRDLPGGGAWFVQRKIAGRDGMVLQVRPDPGTDLDAVRSVAGAVARTLAGLGPTAD</sequence>
<reference evidence="1" key="1">
    <citation type="submission" date="2021-04" db="EMBL/GenBank/DDBJ databases">
        <title>Pseudonocardia sp. nov., isolated from sandy soil of mangrove forest.</title>
        <authorList>
            <person name="Zan Z."/>
            <person name="Huang R."/>
            <person name="Liu W."/>
        </authorList>
    </citation>
    <scope>NUCLEOTIDE SEQUENCE</scope>
    <source>
        <strain evidence="1">S2-4</strain>
    </source>
</reference>
<name>A0ABT1A114_9PSEU</name>
<proteinExistence type="predicted"/>